<sequence>MAPRLLILSFSSIAGDARVLKQVRLFAERYEVTTCGFGPAPEGVVEHLELAPESAGLMPDGRTVTLRQYRRAYGSIPAVAAARVALAGRRFDVVLANDVEAVGVALEVGAPVHADLHEYSPRLHEENRLWMLLIAPFFRWMCRKHVSRAVSVTTVGEGLAREYAREFGFQAGVVTNATPYADLEPGDVGRPLRLVHSGAGLRNRDLMLMLDAVDRCAADVTLDLLITPNHPAYIDELRERAAQIPGVRVLDPVPYAELIATLNGYDVGVFVLPPSTFSYANALPNKLFDYVQARLGIVVGPSWETAGYVERYGLGLVTQDFTSQGLARTLDELTPERVARWKAASHAAAEELSAGEQVLGWARAVDALVGGSAR</sequence>
<dbReference type="EMBL" id="FONZ01000004">
    <property type="protein sequence ID" value="SFF28524.1"/>
    <property type="molecule type" value="Genomic_DNA"/>
</dbReference>
<dbReference type="STRING" id="285351.SAMN04488035_2307"/>
<dbReference type="Gene3D" id="3.40.50.2000">
    <property type="entry name" value="Glycogen Phosphorylase B"/>
    <property type="match status" value="2"/>
</dbReference>
<evidence type="ECO:0000313" key="2">
    <source>
        <dbReference type="Proteomes" id="UP000198520"/>
    </source>
</evidence>
<dbReference type="OrthoDB" id="9813214at2"/>
<keyword evidence="2" id="KW-1185">Reference proteome</keyword>
<reference evidence="2" key="1">
    <citation type="submission" date="2016-10" db="EMBL/GenBank/DDBJ databases">
        <authorList>
            <person name="Varghese N."/>
            <person name="Submissions S."/>
        </authorList>
    </citation>
    <scope>NUCLEOTIDE SEQUENCE [LARGE SCALE GENOMIC DNA]</scope>
    <source>
        <strain evidence="2">DSM 19083</strain>
    </source>
</reference>
<accession>A0A1I2HEC4</accession>
<dbReference type="SUPFAM" id="SSF53756">
    <property type="entry name" value="UDP-Glycosyltransferase/glycogen phosphorylase"/>
    <property type="match status" value="1"/>
</dbReference>
<evidence type="ECO:0008006" key="3">
    <source>
        <dbReference type="Google" id="ProtNLM"/>
    </source>
</evidence>
<evidence type="ECO:0000313" key="1">
    <source>
        <dbReference type="EMBL" id="SFF28524.1"/>
    </source>
</evidence>
<organism evidence="1 2">
    <name type="scientific">Flavimobilis marinus</name>
    <dbReference type="NCBI Taxonomy" id="285351"/>
    <lineage>
        <taxon>Bacteria</taxon>
        <taxon>Bacillati</taxon>
        <taxon>Actinomycetota</taxon>
        <taxon>Actinomycetes</taxon>
        <taxon>Micrococcales</taxon>
        <taxon>Jonesiaceae</taxon>
        <taxon>Flavimobilis</taxon>
    </lineage>
</organism>
<dbReference type="RefSeq" id="WP_093378852.1">
    <property type="nucleotide sequence ID" value="NZ_BNAN01000004.1"/>
</dbReference>
<dbReference type="Proteomes" id="UP000198520">
    <property type="component" value="Unassembled WGS sequence"/>
</dbReference>
<proteinExistence type="predicted"/>
<protein>
    <recommendedName>
        <fullName evidence="3">D-inositol 3-phosphate glycosyltransferase</fullName>
    </recommendedName>
</protein>
<name>A0A1I2HEC4_9MICO</name>
<dbReference type="AlphaFoldDB" id="A0A1I2HEC4"/>
<gene>
    <name evidence="1" type="ORF">SAMN04488035_2307</name>
</gene>